<organism evidence="1 2">
    <name type="scientific">Nocardiopsis composta</name>
    <dbReference type="NCBI Taxonomy" id="157465"/>
    <lineage>
        <taxon>Bacteria</taxon>
        <taxon>Bacillati</taxon>
        <taxon>Actinomycetota</taxon>
        <taxon>Actinomycetes</taxon>
        <taxon>Streptosporangiales</taxon>
        <taxon>Nocardiopsidaceae</taxon>
        <taxon>Nocardiopsis</taxon>
    </lineage>
</organism>
<dbReference type="Gene3D" id="2.30.110.10">
    <property type="entry name" value="Electron Transport, Fmn-binding Protein, Chain A"/>
    <property type="match status" value="1"/>
</dbReference>
<evidence type="ECO:0000313" key="1">
    <source>
        <dbReference type="EMBL" id="MBB5433680.1"/>
    </source>
</evidence>
<gene>
    <name evidence="1" type="ORF">HDA36_003764</name>
</gene>
<proteinExistence type="predicted"/>
<accession>A0A7W8QPW7</accession>
<protein>
    <recommendedName>
        <fullName evidence="3">PPOX class F420-dependent oxidoreductase</fullName>
    </recommendedName>
</protein>
<dbReference type="EMBL" id="JACHDB010000001">
    <property type="protein sequence ID" value="MBB5433680.1"/>
    <property type="molecule type" value="Genomic_DNA"/>
</dbReference>
<reference evidence="1 2" key="1">
    <citation type="submission" date="2020-08" db="EMBL/GenBank/DDBJ databases">
        <title>Sequencing the genomes of 1000 actinobacteria strains.</title>
        <authorList>
            <person name="Klenk H.-P."/>
        </authorList>
    </citation>
    <scope>NUCLEOTIDE SEQUENCE [LARGE SCALE GENOMIC DNA]</scope>
    <source>
        <strain evidence="1 2">DSM 44551</strain>
    </source>
</reference>
<sequence>MNATALLKAFRDYKTGLLTTYRDDGVTGVDTPVSYVVDNGRIIFRTWEDSGKAKRLDTYPFADLRPSTFRGEPRGKPVHGRVRLLTEPESRHASLLLGRRHPVLQRWAVPISHRLLRYRTLHYELVPLDTEEVQSNEGCPD</sequence>
<keyword evidence="2" id="KW-1185">Reference proteome</keyword>
<evidence type="ECO:0000313" key="2">
    <source>
        <dbReference type="Proteomes" id="UP000572635"/>
    </source>
</evidence>
<dbReference type="InterPro" id="IPR019965">
    <property type="entry name" value="PPOX_F420-dep_Rv2061_put"/>
</dbReference>
<dbReference type="Proteomes" id="UP000572635">
    <property type="component" value="Unassembled WGS sequence"/>
</dbReference>
<evidence type="ECO:0008006" key="3">
    <source>
        <dbReference type="Google" id="ProtNLM"/>
    </source>
</evidence>
<dbReference type="AlphaFoldDB" id="A0A7W8QPW7"/>
<name>A0A7W8QPW7_9ACTN</name>
<dbReference type="InterPro" id="IPR012349">
    <property type="entry name" value="Split_barrel_FMN-bd"/>
</dbReference>
<comment type="caution">
    <text evidence="1">The sequence shown here is derived from an EMBL/GenBank/DDBJ whole genome shotgun (WGS) entry which is preliminary data.</text>
</comment>
<dbReference type="SUPFAM" id="SSF50475">
    <property type="entry name" value="FMN-binding split barrel"/>
    <property type="match status" value="1"/>
</dbReference>
<dbReference type="RefSeq" id="WP_184393639.1">
    <property type="nucleotide sequence ID" value="NZ_BAAAJD010000075.1"/>
</dbReference>
<dbReference type="NCBIfam" id="TIGR03666">
    <property type="entry name" value="Rv2061_F420"/>
    <property type="match status" value="1"/>
</dbReference>